<dbReference type="STRING" id="1121955.SAMN02745146_0871"/>
<sequence>MSLTTLRYRLEPYSGSKSRFTCPSCGRPREFSRWVDTQTGNYLPDSYGICNRADSCGYSLSPYQKGERGARGDILEHHHIQAQAIRNCPKMPLSYPTKTICSIPVEVMEQTLGQYDKNNFALLLQRHFGCGEADSLLQRFEIGTSRHWPGATIFWQRDVEGLVRGGQVVLFDEKGHTAKAVCADGSLRRCTTWVHAAYAKACRKHGKLYPSWLVDYLDPANEVKKSPSLYGLPQVLGDSPGRAVAIVEAPKTAILCTAYMPSLSWVAVGSLTYLNAERLRPLKSRRIVLYPDASSNGTAYSKWLRQAELLRYSGFQIEVSSLLERRATAEQKAAGIDLADVLLSRWPGYPPSWDC</sequence>
<dbReference type="NCBIfam" id="NF040506">
    <property type="entry name" value="PG0870_Nterm"/>
    <property type="match status" value="1"/>
</dbReference>
<dbReference type="Proteomes" id="UP000184418">
    <property type="component" value="Unassembled WGS sequence"/>
</dbReference>
<dbReference type="Pfam" id="PF19898">
    <property type="entry name" value="DUF6371"/>
    <property type="match status" value="1"/>
</dbReference>
<protein>
    <recommendedName>
        <fullName evidence="5">Toprim-like</fullName>
    </recommendedName>
</protein>
<proteinExistence type="predicted"/>
<feature type="domain" description="DUF6371" evidence="1">
    <location>
        <begin position="118"/>
        <end position="292"/>
    </location>
</feature>
<dbReference type="InterPro" id="IPR045951">
    <property type="entry name" value="DUF6371"/>
</dbReference>
<gene>
    <name evidence="3" type="ORF">SAMN02745146_0871</name>
</gene>
<organism evidence="3 4">
    <name type="scientific">Hymenobacter daecheongensis DSM 21074</name>
    <dbReference type="NCBI Taxonomy" id="1121955"/>
    <lineage>
        <taxon>Bacteria</taxon>
        <taxon>Pseudomonadati</taxon>
        <taxon>Bacteroidota</taxon>
        <taxon>Cytophagia</taxon>
        <taxon>Cytophagales</taxon>
        <taxon>Hymenobacteraceae</taxon>
        <taxon>Hymenobacter</taxon>
    </lineage>
</organism>
<feature type="domain" description="Zinc beta-ribbon finger putative" evidence="2">
    <location>
        <begin position="7"/>
        <end position="65"/>
    </location>
</feature>
<evidence type="ECO:0000313" key="4">
    <source>
        <dbReference type="Proteomes" id="UP000184418"/>
    </source>
</evidence>
<evidence type="ECO:0008006" key="5">
    <source>
        <dbReference type="Google" id="ProtNLM"/>
    </source>
</evidence>
<dbReference type="EMBL" id="FQYN01000001">
    <property type="protein sequence ID" value="SHI43611.1"/>
    <property type="molecule type" value="Genomic_DNA"/>
</dbReference>
<dbReference type="AlphaFoldDB" id="A0A1M6B4F5"/>
<accession>A0A1M6B4F5</accession>
<dbReference type="InterPro" id="IPR047731">
    <property type="entry name" value="Zinc_ribbon_put"/>
</dbReference>
<name>A0A1M6B4F5_9BACT</name>
<reference evidence="3 4" key="1">
    <citation type="submission" date="2016-11" db="EMBL/GenBank/DDBJ databases">
        <authorList>
            <person name="Jaros S."/>
            <person name="Januszkiewicz K."/>
            <person name="Wedrychowicz H."/>
        </authorList>
    </citation>
    <scope>NUCLEOTIDE SEQUENCE [LARGE SCALE GENOMIC DNA]</scope>
    <source>
        <strain evidence="3 4">DSM 21074</strain>
    </source>
</reference>
<dbReference type="Pfam" id="PF21957">
    <property type="entry name" value="Zn_ribbon_16"/>
    <property type="match status" value="1"/>
</dbReference>
<evidence type="ECO:0000313" key="3">
    <source>
        <dbReference type="EMBL" id="SHI43611.1"/>
    </source>
</evidence>
<dbReference type="RefSeq" id="WP_073105653.1">
    <property type="nucleotide sequence ID" value="NZ_FQYN01000001.1"/>
</dbReference>
<evidence type="ECO:0000259" key="2">
    <source>
        <dbReference type="Pfam" id="PF21957"/>
    </source>
</evidence>
<evidence type="ECO:0000259" key="1">
    <source>
        <dbReference type="Pfam" id="PF19898"/>
    </source>
</evidence>
<keyword evidence="4" id="KW-1185">Reference proteome</keyword>